<keyword evidence="3 5" id="KW-1133">Transmembrane helix</keyword>
<evidence type="ECO:0000313" key="8">
    <source>
        <dbReference type="Proteomes" id="UP001595530"/>
    </source>
</evidence>
<feature type="transmembrane region" description="Helical" evidence="5">
    <location>
        <begin position="317"/>
        <end position="341"/>
    </location>
</feature>
<evidence type="ECO:0000256" key="5">
    <source>
        <dbReference type="SAM" id="Phobius"/>
    </source>
</evidence>
<feature type="transmembrane region" description="Helical" evidence="5">
    <location>
        <begin position="88"/>
        <end position="108"/>
    </location>
</feature>
<accession>A0ABV7EZE8</accession>
<keyword evidence="8" id="KW-1185">Reference proteome</keyword>
<evidence type="ECO:0000256" key="4">
    <source>
        <dbReference type="ARBA" id="ARBA00023136"/>
    </source>
</evidence>
<comment type="caution">
    <text evidence="7">The sequence shown here is derived from an EMBL/GenBank/DDBJ whole genome shotgun (WGS) entry which is preliminary data.</text>
</comment>
<organism evidence="7 8">
    <name type="scientific">Undibacterium arcticum</name>
    <dbReference type="NCBI Taxonomy" id="1762892"/>
    <lineage>
        <taxon>Bacteria</taxon>
        <taxon>Pseudomonadati</taxon>
        <taxon>Pseudomonadota</taxon>
        <taxon>Betaproteobacteria</taxon>
        <taxon>Burkholderiales</taxon>
        <taxon>Oxalobacteraceae</taxon>
        <taxon>Undibacterium</taxon>
    </lineage>
</organism>
<feature type="transmembrane region" description="Helical" evidence="5">
    <location>
        <begin position="353"/>
        <end position="377"/>
    </location>
</feature>
<dbReference type="PANTHER" id="PTHR23508">
    <property type="entry name" value="CARBOXYLIC ACID TRANSPORTER PROTEIN HOMOLOG"/>
    <property type="match status" value="1"/>
</dbReference>
<evidence type="ECO:0000313" key="7">
    <source>
        <dbReference type="EMBL" id="MFC3106816.1"/>
    </source>
</evidence>
<dbReference type="PROSITE" id="PS50850">
    <property type="entry name" value="MFS"/>
    <property type="match status" value="1"/>
</dbReference>
<feature type="transmembrane region" description="Helical" evidence="5">
    <location>
        <begin position="21"/>
        <end position="45"/>
    </location>
</feature>
<dbReference type="Proteomes" id="UP001595530">
    <property type="component" value="Unassembled WGS sequence"/>
</dbReference>
<comment type="subcellular location">
    <subcellularLocation>
        <location evidence="1">Membrane</location>
        <topology evidence="1">Multi-pass membrane protein</topology>
    </subcellularLocation>
</comment>
<name>A0ABV7EZE8_9BURK</name>
<feature type="transmembrane region" description="Helical" evidence="5">
    <location>
        <begin position="265"/>
        <end position="286"/>
    </location>
</feature>
<dbReference type="Pfam" id="PF07690">
    <property type="entry name" value="MFS_1"/>
    <property type="match status" value="1"/>
</dbReference>
<feature type="transmembrane region" description="Helical" evidence="5">
    <location>
        <begin position="383"/>
        <end position="406"/>
    </location>
</feature>
<dbReference type="PANTHER" id="PTHR23508:SF10">
    <property type="entry name" value="CARBOXYLIC ACID TRANSPORTER PROTEIN HOMOLOG"/>
    <property type="match status" value="1"/>
</dbReference>
<feature type="transmembrane region" description="Helical" evidence="5">
    <location>
        <begin position="114"/>
        <end position="135"/>
    </location>
</feature>
<dbReference type="InterPro" id="IPR011701">
    <property type="entry name" value="MFS"/>
</dbReference>
<dbReference type="EMBL" id="JBHRTP010000006">
    <property type="protein sequence ID" value="MFC3106816.1"/>
    <property type="molecule type" value="Genomic_DNA"/>
</dbReference>
<keyword evidence="4 5" id="KW-0472">Membrane</keyword>
<evidence type="ECO:0000256" key="3">
    <source>
        <dbReference type="ARBA" id="ARBA00022989"/>
    </source>
</evidence>
<feature type="transmembrane region" description="Helical" evidence="5">
    <location>
        <begin position="177"/>
        <end position="197"/>
    </location>
</feature>
<sequence>MDSYSPSLQQAISSEAKPIQWRIVILAFLAILLDGFDTTSISFVVPTLAREWGMPPAAFTPAFVATSLGAVIGYMVSGQLTHRLGSRWVILCSVLFFAVGSMMTGFAGSLSILAILRFITGIGLGAVLPAAVALAAKQCPAHRREMIAVAVAAGIGLGSTLGGVFGGRLIAHHGWQSVFWLGGMLPVLLFPFLWWGLPSNKHEKTGESALRSDAAISSLFKGVLAYSTTLLWSFSFMIFVAVYALYFWLPTLLLNFGFNPTETSIGTACLGAGGLVGAIFLMPLSALFGASRVLVFASLLGAISIACVTFLDLNRLQLLLTIAAIGVGLLAGAIGQSALAVTLYPEAARATGVGYSAAVGRIGSILGPAMGGILLSLDRPAKEIILTACIPVLIAALAVGVLDFYLRRQY</sequence>
<dbReference type="RefSeq" id="WP_390322885.1">
    <property type="nucleotide sequence ID" value="NZ_JBHRTP010000006.1"/>
</dbReference>
<dbReference type="InterPro" id="IPR036259">
    <property type="entry name" value="MFS_trans_sf"/>
</dbReference>
<feature type="domain" description="Major facilitator superfamily (MFS) profile" evidence="6">
    <location>
        <begin position="23"/>
        <end position="407"/>
    </location>
</feature>
<dbReference type="SUPFAM" id="SSF103473">
    <property type="entry name" value="MFS general substrate transporter"/>
    <property type="match status" value="1"/>
</dbReference>
<evidence type="ECO:0000259" key="6">
    <source>
        <dbReference type="PROSITE" id="PS50850"/>
    </source>
</evidence>
<keyword evidence="2 5" id="KW-0812">Transmembrane</keyword>
<proteinExistence type="predicted"/>
<dbReference type="InterPro" id="IPR020846">
    <property type="entry name" value="MFS_dom"/>
</dbReference>
<evidence type="ECO:0000256" key="1">
    <source>
        <dbReference type="ARBA" id="ARBA00004141"/>
    </source>
</evidence>
<feature type="transmembrane region" description="Helical" evidence="5">
    <location>
        <begin position="57"/>
        <end position="76"/>
    </location>
</feature>
<protein>
    <submittedName>
        <fullName evidence="7">MFS transporter</fullName>
    </submittedName>
</protein>
<feature type="transmembrane region" description="Helical" evidence="5">
    <location>
        <begin position="147"/>
        <end position="171"/>
    </location>
</feature>
<dbReference type="Gene3D" id="1.20.1250.20">
    <property type="entry name" value="MFS general substrate transporter like domains"/>
    <property type="match status" value="2"/>
</dbReference>
<feature type="transmembrane region" description="Helical" evidence="5">
    <location>
        <begin position="293"/>
        <end position="311"/>
    </location>
</feature>
<gene>
    <name evidence="7" type="ORF">ACFOFO_02375</name>
</gene>
<reference evidence="8" key="1">
    <citation type="journal article" date="2019" name="Int. J. Syst. Evol. Microbiol.">
        <title>The Global Catalogue of Microorganisms (GCM) 10K type strain sequencing project: providing services to taxonomists for standard genome sequencing and annotation.</title>
        <authorList>
            <consortium name="The Broad Institute Genomics Platform"/>
            <consortium name="The Broad Institute Genome Sequencing Center for Infectious Disease"/>
            <person name="Wu L."/>
            <person name="Ma J."/>
        </authorList>
    </citation>
    <scope>NUCLEOTIDE SEQUENCE [LARGE SCALE GENOMIC DNA]</scope>
    <source>
        <strain evidence="8">KCTC 42986</strain>
    </source>
</reference>
<feature type="transmembrane region" description="Helical" evidence="5">
    <location>
        <begin position="218"/>
        <end position="245"/>
    </location>
</feature>
<evidence type="ECO:0000256" key="2">
    <source>
        <dbReference type="ARBA" id="ARBA00022692"/>
    </source>
</evidence>